<dbReference type="Proteomes" id="UP000822688">
    <property type="component" value="Chromosome 2"/>
</dbReference>
<dbReference type="AlphaFoldDB" id="A0A8T0IR60"/>
<feature type="compositionally biased region" description="Polar residues" evidence="1">
    <location>
        <begin position="1"/>
        <end position="22"/>
    </location>
</feature>
<proteinExistence type="predicted"/>
<accession>A0A8T0IR60</accession>
<sequence>MTTTKEAAESESVQITKQCATTQKRRKTKPSSPSTAPLCTNINKTCKQQPQHLQELTTQNLHRNCTPKLGSSTTNPPSSSKTPPLTPPPRSKVQSHTEPKT</sequence>
<reference evidence="2" key="1">
    <citation type="submission" date="2020-06" db="EMBL/GenBank/DDBJ databases">
        <title>WGS assembly of Ceratodon purpureus strain R40.</title>
        <authorList>
            <person name="Carey S.B."/>
            <person name="Jenkins J."/>
            <person name="Shu S."/>
            <person name="Lovell J.T."/>
            <person name="Sreedasyam A."/>
            <person name="Maumus F."/>
            <person name="Tiley G.P."/>
            <person name="Fernandez-Pozo N."/>
            <person name="Barry K."/>
            <person name="Chen C."/>
            <person name="Wang M."/>
            <person name="Lipzen A."/>
            <person name="Daum C."/>
            <person name="Saski C.A."/>
            <person name="Payton A.C."/>
            <person name="Mcbreen J.C."/>
            <person name="Conrad R.E."/>
            <person name="Kollar L.M."/>
            <person name="Olsson S."/>
            <person name="Huttunen S."/>
            <person name="Landis J.B."/>
            <person name="Wickett N.J."/>
            <person name="Johnson M.G."/>
            <person name="Rensing S.A."/>
            <person name="Grimwood J."/>
            <person name="Schmutz J."/>
            <person name="Mcdaniel S.F."/>
        </authorList>
    </citation>
    <scope>NUCLEOTIDE SEQUENCE</scope>
    <source>
        <strain evidence="2">R40</strain>
    </source>
</reference>
<protein>
    <submittedName>
        <fullName evidence="2">Uncharacterized protein</fullName>
    </submittedName>
</protein>
<keyword evidence="3" id="KW-1185">Reference proteome</keyword>
<evidence type="ECO:0000313" key="3">
    <source>
        <dbReference type="Proteomes" id="UP000822688"/>
    </source>
</evidence>
<organism evidence="2 3">
    <name type="scientific">Ceratodon purpureus</name>
    <name type="common">Fire moss</name>
    <name type="synonym">Dicranum purpureum</name>
    <dbReference type="NCBI Taxonomy" id="3225"/>
    <lineage>
        <taxon>Eukaryota</taxon>
        <taxon>Viridiplantae</taxon>
        <taxon>Streptophyta</taxon>
        <taxon>Embryophyta</taxon>
        <taxon>Bryophyta</taxon>
        <taxon>Bryophytina</taxon>
        <taxon>Bryopsida</taxon>
        <taxon>Dicranidae</taxon>
        <taxon>Pseudoditrichales</taxon>
        <taxon>Ditrichaceae</taxon>
        <taxon>Ceratodon</taxon>
    </lineage>
</organism>
<dbReference type="EMBL" id="CM026422">
    <property type="protein sequence ID" value="KAG0585535.1"/>
    <property type="molecule type" value="Genomic_DNA"/>
</dbReference>
<feature type="compositionally biased region" description="Low complexity" evidence="1">
    <location>
        <begin position="71"/>
        <end position="83"/>
    </location>
</feature>
<gene>
    <name evidence="2" type="ORF">KC19_2G019300</name>
</gene>
<comment type="caution">
    <text evidence="2">The sequence shown here is derived from an EMBL/GenBank/DDBJ whole genome shotgun (WGS) entry which is preliminary data.</text>
</comment>
<name>A0A8T0IR60_CERPU</name>
<feature type="compositionally biased region" description="Polar residues" evidence="1">
    <location>
        <begin position="30"/>
        <end position="40"/>
    </location>
</feature>
<feature type="region of interest" description="Disordered" evidence="1">
    <location>
        <begin position="1"/>
        <end position="40"/>
    </location>
</feature>
<evidence type="ECO:0000313" key="2">
    <source>
        <dbReference type="EMBL" id="KAG0585535.1"/>
    </source>
</evidence>
<evidence type="ECO:0000256" key="1">
    <source>
        <dbReference type="SAM" id="MobiDB-lite"/>
    </source>
</evidence>
<feature type="region of interest" description="Disordered" evidence="1">
    <location>
        <begin position="58"/>
        <end position="101"/>
    </location>
</feature>